<name>A0A7G9U8U3_GVPB</name>
<organismHost>
    <name type="scientific">Pieris brassicae</name>
    <name type="common">White butterfly</name>
    <name type="synonym">Large white butterfly</name>
    <dbReference type="NCBI Taxonomy" id="7116"/>
</organismHost>
<evidence type="ECO:0000259" key="1">
    <source>
        <dbReference type="Pfam" id="PF08329"/>
    </source>
</evidence>
<sequence length="195" mass="21556">MILKSIFVLCTLIVYCYSKPGAPQIKWGTHKYSLVELNEQAVSYNNLIVANRDSVTVSLEWDVWSGTKGTSVQLLANGVVVKNGTAQELQSQKIGYNTNEGGNFEAAIRLCDDSECSDSASVVVSVADTDGSHLNPIKYLWSENNVPFKKSPIMLWELILWNGAFTIDNIPPTKFPFLILHICCTGLYQFVAAMV</sequence>
<accession>A0A7G9U8U3</accession>
<evidence type="ECO:0000313" key="2">
    <source>
        <dbReference type="EMBL" id="QNN89524.1"/>
    </source>
</evidence>
<feature type="domain" description="Chitinase A N-terminal" evidence="1">
    <location>
        <begin position="18"/>
        <end position="150"/>
    </location>
</feature>
<dbReference type="InterPro" id="IPR013783">
    <property type="entry name" value="Ig-like_fold"/>
</dbReference>
<dbReference type="Gene3D" id="2.60.40.10">
    <property type="entry name" value="Immunoglobulins"/>
    <property type="match status" value="1"/>
</dbReference>
<dbReference type="InterPro" id="IPR013540">
    <property type="entry name" value="ChitinaseA_N"/>
</dbReference>
<dbReference type="EMBL" id="MN750575">
    <property type="protein sequence ID" value="QNN89524.1"/>
    <property type="molecule type" value="Genomic_DNA"/>
</dbReference>
<dbReference type="InterPro" id="IPR014756">
    <property type="entry name" value="Ig_E-set"/>
</dbReference>
<proteinExistence type="predicted"/>
<dbReference type="GO" id="GO:0004568">
    <property type="term" value="F:chitinase activity"/>
    <property type="evidence" value="ECO:0007669"/>
    <property type="project" value="InterPro"/>
</dbReference>
<dbReference type="GO" id="GO:0006032">
    <property type="term" value="P:chitin catabolic process"/>
    <property type="evidence" value="ECO:0007669"/>
    <property type="project" value="InterPro"/>
</dbReference>
<organism evidence="2">
    <name type="scientific">Pieris brassicae granulosis virus</name>
    <name type="common">PbGV</name>
    <name type="synonym">Pieris brassicae granulovirus</name>
    <dbReference type="NCBI Taxonomy" id="10465"/>
    <lineage>
        <taxon>Viruses</taxon>
        <taxon>Viruses incertae sedis</taxon>
        <taxon>Naldaviricetes</taxon>
        <taxon>Lefavirales</taxon>
        <taxon>Baculoviridae</taxon>
        <taxon>Betabaculovirus</taxon>
        <taxon>Betabaculovirus arrapae</taxon>
    </lineage>
</organism>
<protein>
    <submittedName>
        <fullName evidence="2">Chitinase</fullName>
    </submittedName>
</protein>
<reference evidence="2" key="1">
    <citation type="submission" date="2019-11" db="EMBL/GenBank/DDBJ databases">
        <title>Studies on the baculoviruses infecting the caterpillars, Spilarctia obliqua Walker (Erebidae) and Pieris brassicae Linn. (Pieridae) (Insecta: Lepidoptera).</title>
        <authorList>
            <person name="Paul S."/>
            <person name="Arumugaperumal A."/>
            <person name="Sathiya Balasingh Thangapandi E.J.J."/>
            <person name="Sarjubala Devi H."/>
            <person name="Johnson T."/>
            <person name="Maisnam S."/>
            <person name="Krishnavel S."/>
            <person name="Soman Syamala S."/>
            <person name="Ramamoorthy S."/>
            <person name="Karthikeyan R."/>
            <person name="Subburaman C."/>
            <person name="Jeyaprakash R."/>
            <person name="Azhaguchamy M."/>
            <person name="Ramaiyer V."/>
            <person name="Sivasubramaniam S."/>
        </authorList>
    </citation>
    <scope>NUCLEOTIDE SEQUENCE</scope>
    <source>
        <strain evidence="2">Manipur</strain>
    </source>
</reference>
<dbReference type="Pfam" id="PF08329">
    <property type="entry name" value="ChitinaseA_N"/>
    <property type="match status" value="1"/>
</dbReference>
<dbReference type="SUPFAM" id="SSF81296">
    <property type="entry name" value="E set domains"/>
    <property type="match status" value="1"/>
</dbReference>